<reference evidence="2" key="1">
    <citation type="journal article" date="2023" name="Mol. Phylogenet. Evol.">
        <title>Genome-scale phylogeny and comparative genomics of the fungal order Sordariales.</title>
        <authorList>
            <person name="Hensen N."/>
            <person name="Bonometti L."/>
            <person name="Westerberg I."/>
            <person name="Brannstrom I.O."/>
            <person name="Guillou S."/>
            <person name="Cros-Aarteil S."/>
            <person name="Calhoun S."/>
            <person name="Haridas S."/>
            <person name="Kuo A."/>
            <person name="Mondo S."/>
            <person name="Pangilinan J."/>
            <person name="Riley R."/>
            <person name="LaButti K."/>
            <person name="Andreopoulos B."/>
            <person name="Lipzen A."/>
            <person name="Chen C."/>
            <person name="Yan M."/>
            <person name="Daum C."/>
            <person name="Ng V."/>
            <person name="Clum A."/>
            <person name="Steindorff A."/>
            <person name="Ohm R.A."/>
            <person name="Martin F."/>
            <person name="Silar P."/>
            <person name="Natvig D.O."/>
            <person name="Lalanne C."/>
            <person name="Gautier V."/>
            <person name="Ament-Velasquez S.L."/>
            <person name="Kruys A."/>
            <person name="Hutchinson M.I."/>
            <person name="Powell A.J."/>
            <person name="Barry K."/>
            <person name="Miller A.N."/>
            <person name="Grigoriev I.V."/>
            <person name="Debuchy R."/>
            <person name="Gladieux P."/>
            <person name="Hiltunen Thoren M."/>
            <person name="Johannesson H."/>
        </authorList>
    </citation>
    <scope>NUCLEOTIDE SEQUENCE</scope>
    <source>
        <strain evidence="2">CBS 560.94</strain>
    </source>
</reference>
<protein>
    <submittedName>
        <fullName evidence="2">Uncharacterized protein</fullName>
    </submittedName>
</protein>
<comment type="caution">
    <text evidence="2">The sequence shown here is derived from an EMBL/GenBank/DDBJ whole genome shotgun (WGS) entry which is preliminary data.</text>
</comment>
<proteinExistence type="predicted"/>
<gene>
    <name evidence="2" type="ORF">B0H65DRAFT_544294</name>
</gene>
<sequence length="263" mass="28755">MEVTEIPPGIISSHKALLFGIPLDHASTAPAVRPCLEQARTCVADLEDLIKLCNENLPLLRTKPAIFQRTSNIIERARGEIAQVCQLLERMMVRPGSSESYNDRDGGGQGGAQIQISFKNRWGRLSTDARNLINHEQPLVAKEHGAVVGELNFVRQLVLIAPTIVKGPGAGLDHHGGGERRAKTTVWDNMGLLDEIIGGGGGNRNPSRTTEQQQRQQTYVNSRLKTTSAPASAAPLHFIVVVVVKCSSTLDQRLEYNSVESYY</sequence>
<accession>A0AAE0JQ66</accession>
<evidence type="ECO:0000313" key="3">
    <source>
        <dbReference type="Proteomes" id="UP001278500"/>
    </source>
</evidence>
<feature type="compositionally biased region" description="Low complexity" evidence="1">
    <location>
        <begin position="208"/>
        <end position="218"/>
    </location>
</feature>
<reference evidence="2" key="2">
    <citation type="submission" date="2023-06" db="EMBL/GenBank/DDBJ databases">
        <authorList>
            <consortium name="Lawrence Berkeley National Laboratory"/>
            <person name="Haridas S."/>
            <person name="Hensen N."/>
            <person name="Bonometti L."/>
            <person name="Westerberg I."/>
            <person name="Brannstrom I.O."/>
            <person name="Guillou S."/>
            <person name="Cros-Aarteil S."/>
            <person name="Calhoun S."/>
            <person name="Kuo A."/>
            <person name="Mondo S."/>
            <person name="Pangilinan J."/>
            <person name="Riley R."/>
            <person name="Labutti K."/>
            <person name="Andreopoulos B."/>
            <person name="Lipzen A."/>
            <person name="Chen C."/>
            <person name="Yanf M."/>
            <person name="Daum C."/>
            <person name="Ng V."/>
            <person name="Clum A."/>
            <person name="Steindorff A."/>
            <person name="Ohm R."/>
            <person name="Martin F."/>
            <person name="Silar P."/>
            <person name="Natvig D."/>
            <person name="Lalanne C."/>
            <person name="Gautier V."/>
            <person name="Ament-Velasquez S.L."/>
            <person name="Kruys A."/>
            <person name="Hutchinson M.I."/>
            <person name="Powell A.J."/>
            <person name="Barry K."/>
            <person name="Miller A.N."/>
            <person name="Grigoriev I.V."/>
            <person name="Debuchy R."/>
            <person name="Gladieux P."/>
            <person name="Thoren M.H."/>
            <person name="Johannesson H."/>
        </authorList>
    </citation>
    <scope>NUCLEOTIDE SEQUENCE</scope>
    <source>
        <strain evidence="2">CBS 560.94</strain>
    </source>
</reference>
<organism evidence="2 3">
    <name type="scientific">Neurospora tetraspora</name>
    <dbReference type="NCBI Taxonomy" id="94610"/>
    <lineage>
        <taxon>Eukaryota</taxon>
        <taxon>Fungi</taxon>
        <taxon>Dikarya</taxon>
        <taxon>Ascomycota</taxon>
        <taxon>Pezizomycotina</taxon>
        <taxon>Sordariomycetes</taxon>
        <taxon>Sordariomycetidae</taxon>
        <taxon>Sordariales</taxon>
        <taxon>Sordariaceae</taxon>
        <taxon>Neurospora</taxon>
    </lineage>
</organism>
<dbReference type="RefSeq" id="XP_062686392.1">
    <property type="nucleotide sequence ID" value="XM_062829282.1"/>
</dbReference>
<dbReference type="AlphaFoldDB" id="A0AAE0JQ66"/>
<evidence type="ECO:0000256" key="1">
    <source>
        <dbReference type="SAM" id="MobiDB-lite"/>
    </source>
</evidence>
<dbReference type="EMBL" id="JAUEPP010000001">
    <property type="protein sequence ID" value="KAK3355014.1"/>
    <property type="molecule type" value="Genomic_DNA"/>
</dbReference>
<feature type="region of interest" description="Disordered" evidence="1">
    <location>
        <begin position="198"/>
        <end position="226"/>
    </location>
</feature>
<name>A0AAE0JQ66_9PEZI</name>
<dbReference type="Proteomes" id="UP001278500">
    <property type="component" value="Unassembled WGS sequence"/>
</dbReference>
<dbReference type="GeneID" id="87866436"/>
<evidence type="ECO:0000313" key="2">
    <source>
        <dbReference type="EMBL" id="KAK3355014.1"/>
    </source>
</evidence>
<keyword evidence="3" id="KW-1185">Reference proteome</keyword>